<dbReference type="Pfam" id="PF00144">
    <property type="entry name" value="Beta-lactamase"/>
    <property type="match status" value="1"/>
</dbReference>
<dbReference type="Gene3D" id="3.40.710.10">
    <property type="entry name" value="DD-peptidase/beta-lactamase superfamily"/>
    <property type="match status" value="1"/>
</dbReference>
<dbReference type="InterPro" id="IPR012338">
    <property type="entry name" value="Beta-lactam/transpept-like"/>
</dbReference>
<dbReference type="KEGG" id="ggr:HKW67_19900"/>
<dbReference type="PANTHER" id="PTHR46825:SF9">
    <property type="entry name" value="BETA-LACTAMASE-RELATED DOMAIN-CONTAINING PROTEIN"/>
    <property type="match status" value="1"/>
</dbReference>
<dbReference type="AlphaFoldDB" id="A0A6M4IV32"/>
<dbReference type="RefSeq" id="WP_171227054.1">
    <property type="nucleotide sequence ID" value="NZ_CP053085.1"/>
</dbReference>
<reference evidence="2 3" key="1">
    <citation type="submission" date="2020-05" db="EMBL/GenBank/DDBJ databases">
        <title>Complete genome sequence of Gemmatimonas greenlandica TET16.</title>
        <authorList>
            <person name="Zeng Y."/>
        </authorList>
    </citation>
    <scope>NUCLEOTIDE SEQUENCE [LARGE SCALE GENOMIC DNA]</scope>
    <source>
        <strain evidence="2 3">TET16</strain>
    </source>
</reference>
<accession>A0A6M4IV32</accession>
<feature type="domain" description="Beta-lactamase-related" evidence="1">
    <location>
        <begin position="51"/>
        <end position="359"/>
    </location>
</feature>
<dbReference type="Proteomes" id="UP000500938">
    <property type="component" value="Chromosome"/>
</dbReference>
<organism evidence="2 3">
    <name type="scientific">Gemmatimonas groenlandica</name>
    <dbReference type="NCBI Taxonomy" id="2732249"/>
    <lineage>
        <taxon>Bacteria</taxon>
        <taxon>Pseudomonadati</taxon>
        <taxon>Gemmatimonadota</taxon>
        <taxon>Gemmatimonadia</taxon>
        <taxon>Gemmatimonadales</taxon>
        <taxon>Gemmatimonadaceae</taxon>
        <taxon>Gemmatimonas</taxon>
    </lineage>
</organism>
<dbReference type="SUPFAM" id="SSF56601">
    <property type="entry name" value="beta-lactamase/transpeptidase-like"/>
    <property type="match status" value="1"/>
</dbReference>
<dbReference type="PANTHER" id="PTHR46825">
    <property type="entry name" value="D-ALANYL-D-ALANINE-CARBOXYPEPTIDASE/ENDOPEPTIDASE AMPH"/>
    <property type="match status" value="1"/>
</dbReference>
<evidence type="ECO:0000313" key="3">
    <source>
        <dbReference type="Proteomes" id="UP000500938"/>
    </source>
</evidence>
<sequence>MGSMRDRLITVFVGLAIVATTDACTSPSQSHDSAAPSAQVDSLFLHEIRPGAPGCAVGVYRSGEIVLARGYGVASVEDGRPITSRTTFNLGSASKPFTALAALMLEQRGALSMADDVRRWVPELPDYGTPIRVRDLLQHTSGLRDFGTLELLSGRVVSTQAEFLGLVASQRALNFAPGTRHEYSHTDFGVLGVIVQRIVGVPFGEHLQNVMFGPLGMSGSFVDDLGRSALRDRALGHQVLPRGPSVAFPNSHTFGGDNVYASVEDLARWDRNFDQPIVGGAEIMARMLSRPTLPNGDTIPYAYGVRLDTYRGLRTVSRRGHPPGTQTVFMRFPEQRFTVATLCNADDLSAPKLAERVADIYLADVMSLQKPRVTPPKAVAMSPPELTRYAGTYRSIDDPWNVLSTEVRQGVLGEIIPDDAADEVFYPMTPAGDGRFFEIGGTGNVGLYTFRPSASGGPLRLEISWNEGPIELSERVTDAAVWRPSAAALAEYAGTWFSPDLDAGWQLETRGARLVLRRRDRVELTLQPVERDRFLRGFGSDGDVSVRLQFRRDRTGRVSELTVSTLPGENAVRNVQFTRLVAH</sequence>
<evidence type="ECO:0000313" key="2">
    <source>
        <dbReference type="EMBL" id="QJR37619.1"/>
    </source>
</evidence>
<evidence type="ECO:0000259" key="1">
    <source>
        <dbReference type="Pfam" id="PF00144"/>
    </source>
</evidence>
<keyword evidence="3" id="KW-1185">Reference proteome</keyword>
<dbReference type="InterPro" id="IPR001466">
    <property type="entry name" value="Beta-lactam-related"/>
</dbReference>
<protein>
    <submittedName>
        <fullName evidence="2">Beta-lactamase family protein</fullName>
    </submittedName>
</protein>
<name>A0A6M4IV32_9BACT</name>
<dbReference type="InterPro" id="IPR050491">
    <property type="entry name" value="AmpC-like"/>
</dbReference>
<gene>
    <name evidence="2" type="ORF">HKW67_19900</name>
</gene>
<dbReference type="EMBL" id="CP053085">
    <property type="protein sequence ID" value="QJR37619.1"/>
    <property type="molecule type" value="Genomic_DNA"/>
</dbReference>
<proteinExistence type="predicted"/>